<evidence type="ECO:0000313" key="2">
    <source>
        <dbReference type="Proteomes" id="UP001374579"/>
    </source>
</evidence>
<gene>
    <name evidence="1" type="ORF">V1264_016105</name>
</gene>
<dbReference type="Proteomes" id="UP001374579">
    <property type="component" value="Unassembled WGS sequence"/>
</dbReference>
<protein>
    <submittedName>
        <fullName evidence="1">Uncharacterized protein</fullName>
    </submittedName>
</protein>
<evidence type="ECO:0000313" key="1">
    <source>
        <dbReference type="EMBL" id="KAK7108357.1"/>
    </source>
</evidence>
<comment type="caution">
    <text evidence="1">The sequence shown here is derived from an EMBL/GenBank/DDBJ whole genome shotgun (WGS) entry which is preliminary data.</text>
</comment>
<sequence>MATGAEGIILQPLWKIHNIDWSDRRNVFETDPSRPSLDLLRRNTITLSRYDVTTYQSNSAHFDNIDSHGDHGKLLFSKWSRYSAHSFHTTTCHQAPMPALH</sequence>
<name>A0AAN9BMQ9_9CAEN</name>
<keyword evidence="2" id="KW-1185">Reference proteome</keyword>
<proteinExistence type="predicted"/>
<organism evidence="1 2">
    <name type="scientific">Littorina saxatilis</name>
    <dbReference type="NCBI Taxonomy" id="31220"/>
    <lineage>
        <taxon>Eukaryota</taxon>
        <taxon>Metazoa</taxon>
        <taxon>Spiralia</taxon>
        <taxon>Lophotrochozoa</taxon>
        <taxon>Mollusca</taxon>
        <taxon>Gastropoda</taxon>
        <taxon>Caenogastropoda</taxon>
        <taxon>Littorinimorpha</taxon>
        <taxon>Littorinoidea</taxon>
        <taxon>Littorinidae</taxon>
        <taxon>Littorina</taxon>
    </lineage>
</organism>
<reference evidence="1 2" key="1">
    <citation type="submission" date="2024-02" db="EMBL/GenBank/DDBJ databases">
        <title>Chromosome-scale genome assembly of the rough periwinkle Littorina saxatilis.</title>
        <authorList>
            <person name="De Jode A."/>
            <person name="Faria R."/>
            <person name="Formenti G."/>
            <person name="Sims Y."/>
            <person name="Smith T.P."/>
            <person name="Tracey A."/>
            <person name="Wood J.M.D."/>
            <person name="Zagrodzka Z.B."/>
            <person name="Johannesson K."/>
            <person name="Butlin R.K."/>
            <person name="Leder E.H."/>
        </authorList>
    </citation>
    <scope>NUCLEOTIDE SEQUENCE [LARGE SCALE GENOMIC DNA]</scope>
    <source>
        <strain evidence="1">Snail1</strain>
        <tissue evidence="1">Muscle</tissue>
    </source>
</reference>
<accession>A0AAN9BMQ9</accession>
<dbReference type="EMBL" id="JBAMIC010000004">
    <property type="protein sequence ID" value="KAK7108357.1"/>
    <property type="molecule type" value="Genomic_DNA"/>
</dbReference>
<dbReference type="AlphaFoldDB" id="A0AAN9BMQ9"/>